<name>A0A1V4IV04_9CLOT</name>
<dbReference type="PANTHER" id="PTHR43450:SF1">
    <property type="entry name" value="ASPARTATE--TRNA LIGASE, CYTOPLASMIC"/>
    <property type="match status" value="1"/>
</dbReference>
<keyword evidence="4 9" id="KW-0436">Ligase</keyword>
<dbReference type="CDD" id="cd00776">
    <property type="entry name" value="AsxRS_core"/>
    <property type="match status" value="1"/>
</dbReference>
<evidence type="ECO:0000256" key="4">
    <source>
        <dbReference type="ARBA" id="ARBA00022598"/>
    </source>
</evidence>
<comment type="subcellular location">
    <subcellularLocation>
        <location evidence="1 9">Cytoplasm</location>
    </subcellularLocation>
</comment>
<dbReference type="PRINTS" id="PR01042">
    <property type="entry name" value="TRNASYNTHASP"/>
</dbReference>
<evidence type="ECO:0000256" key="8">
    <source>
        <dbReference type="ARBA" id="ARBA00023146"/>
    </source>
</evidence>
<sequence>MDRTMINQIEKFNNETVCIKGWLHRTRKLSKIAFIQLRDRTGLIQCVVSKDRFEQIKNLKLESILEIIGKVSESTNSTGNYEIQVDSLNILSAVTEDMPIEINTEDMNINIDTELNHRVLSLRNVKNKAIFEIQAQISESFRRFLTSRSFTEIFTSKIVAQGAEGGTALFKVKYFEKDAYLTQSPQFYKQMMVGAGFERVFEVAHVYRAEEHNTVRHLNEYVSMDLEMGFIKDETELIELETQFLKYMLLELKNNYSKQLELLGAELPVIEGKIPCLKLSDAINILKQEYGKNELENDLDPEGEKLISDYVKNKFDSDFVFLTHYPISKRPMYTMPLDTSVTRSFDLIFRGLEITTGGQRINDYNMLKQSMINKGLNPEDFSDYMNVFKYGMPPHGGLAIGLERITCQLLGYRNVRYGSLFPRDRTRVTP</sequence>
<evidence type="ECO:0000256" key="7">
    <source>
        <dbReference type="ARBA" id="ARBA00022917"/>
    </source>
</evidence>
<dbReference type="RefSeq" id="WP_079422349.1">
    <property type="nucleotide sequence ID" value="NZ_MZGV01000007.1"/>
</dbReference>
<dbReference type="Proteomes" id="UP000190080">
    <property type="component" value="Unassembled WGS sequence"/>
</dbReference>
<feature type="binding site" evidence="9">
    <location>
        <position position="208"/>
    </location>
    <ligand>
        <name>L-aspartate</name>
        <dbReference type="ChEBI" id="CHEBI:29991"/>
    </ligand>
</feature>
<comment type="similarity">
    <text evidence="2 9">Belongs to the class-II aminoacyl-tRNA synthetase family. Type 2 subfamily.</text>
</comment>
<feature type="binding site" evidence="9">
    <location>
        <position position="360"/>
    </location>
    <ligand>
        <name>L-aspartate</name>
        <dbReference type="ChEBI" id="CHEBI:29991"/>
    </ligand>
</feature>
<dbReference type="InterPro" id="IPR002312">
    <property type="entry name" value="Asp/Asn-tRNA-synth_IIb"/>
</dbReference>
<reference evidence="11 12" key="1">
    <citation type="submission" date="2017-03" db="EMBL/GenBank/DDBJ databases">
        <title>Genome sequence of Clostridium oryzae DSM 28571.</title>
        <authorList>
            <person name="Poehlein A."/>
            <person name="Daniel R."/>
        </authorList>
    </citation>
    <scope>NUCLEOTIDE SEQUENCE [LARGE SCALE GENOMIC DNA]</scope>
    <source>
        <strain evidence="11 12">DSM 28571</strain>
    </source>
</reference>
<feature type="binding site" evidence="9">
    <location>
        <position position="353"/>
    </location>
    <ligand>
        <name>ATP</name>
        <dbReference type="ChEBI" id="CHEBI:30616"/>
    </ligand>
</feature>
<dbReference type="GO" id="GO:0003723">
    <property type="term" value="F:RNA binding"/>
    <property type="evidence" value="ECO:0007669"/>
    <property type="project" value="TreeGrafter"/>
</dbReference>
<feature type="binding site" evidence="9">
    <location>
        <begin position="401"/>
        <end position="404"/>
    </location>
    <ligand>
        <name>ATP</name>
        <dbReference type="ChEBI" id="CHEBI:30616"/>
    </ligand>
</feature>
<dbReference type="PROSITE" id="PS50862">
    <property type="entry name" value="AA_TRNA_LIGASE_II"/>
    <property type="match status" value="1"/>
</dbReference>
<keyword evidence="7 9" id="KW-0648">Protein biosynthesis</keyword>
<dbReference type="GO" id="GO:0005829">
    <property type="term" value="C:cytosol"/>
    <property type="evidence" value="ECO:0007669"/>
    <property type="project" value="TreeGrafter"/>
</dbReference>
<dbReference type="OrthoDB" id="9762036at2"/>
<dbReference type="STRING" id="1450648.CLORY_09160"/>
<comment type="catalytic activity">
    <reaction evidence="9">
        <text>tRNA(Asp) + L-aspartate + ATP = L-aspartyl-tRNA(Asp) + AMP + diphosphate</text>
        <dbReference type="Rhea" id="RHEA:19649"/>
        <dbReference type="Rhea" id="RHEA-COMP:9660"/>
        <dbReference type="Rhea" id="RHEA-COMP:9678"/>
        <dbReference type="ChEBI" id="CHEBI:29991"/>
        <dbReference type="ChEBI" id="CHEBI:30616"/>
        <dbReference type="ChEBI" id="CHEBI:33019"/>
        <dbReference type="ChEBI" id="CHEBI:78442"/>
        <dbReference type="ChEBI" id="CHEBI:78516"/>
        <dbReference type="ChEBI" id="CHEBI:456215"/>
        <dbReference type="EC" id="6.1.1.12"/>
    </reaction>
</comment>
<dbReference type="PANTHER" id="PTHR43450">
    <property type="entry name" value="ASPARTYL-TRNA SYNTHETASE"/>
    <property type="match status" value="1"/>
</dbReference>
<evidence type="ECO:0000256" key="5">
    <source>
        <dbReference type="ARBA" id="ARBA00022741"/>
    </source>
</evidence>
<dbReference type="InterPro" id="IPR045864">
    <property type="entry name" value="aa-tRNA-synth_II/BPL/LPL"/>
</dbReference>
<dbReference type="InterPro" id="IPR004364">
    <property type="entry name" value="Aa-tRNA-synt_II"/>
</dbReference>
<comment type="caution">
    <text evidence="9">Lacks conserved residue(s) required for the propagation of feature annotation.</text>
</comment>
<accession>A0A1V4IV04</accession>
<dbReference type="EMBL" id="MZGV01000007">
    <property type="protein sequence ID" value="OPJ63733.1"/>
    <property type="molecule type" value="Genomic_DNA"/>
</dbReference>
<dbReference type="InterPro" id="IPR006195">
    <property type="entry name" value="aa-tRNA-synth_II"/>
</dbReference>
<dbReference type="AlphaFoldDB" id="A0A1V4IV04"/>
<evidence type="ECO:0000256" key="3">
    <source>
        <dbReference type="ARBA" id="ARBA00022490"/>
    </source>
</evidence>
<feature type="binding site" evidence="9">
    <location>
        <begin position="216"/>
        <end position="218"/>
    </location>
    <ligand>
        <name>ATP</name>
        <dbReference type="ChEBI" id="CHEBI:30616"/>
    </ligand>
</feature>
<dbReference type="SUPFAM" id="SSF50249">
    <property type="entry name" value="Nucleic acid-binding proteins"/>
    <property type="match status" value="1"/>
</dbReference>
<dbReference type="GO" id="GO:0017101">
    <property type="term" value="C:aminoacyl-tRNA synthetase multienzyme complex"/>
    <property type="evidence" value="ECO:0007669"/>
    <property type="project" value="TreeGrafter"/>
</dbReference>
<dbReference type="GO" id="GO:0006422">
    <property type="term" value="P:aspartyl-tRNA aminoacylation"/>
    <property type="evidence" value="ECO:0007669"/>
    <property type="project" value="UniProtKB-UniRule"/>
</dbReference>
<feature type="region of interest" description="Aspartate" evidence="9">
    <location>
        <begin position="186"/>
        <end position="189"/>
    </location>
</feature>
<evidence type="ECO:0000313" key="12">
    <source>
        <dbReference type="Proteomes" id="UP000190080"/>
    </source>
</evidence>
<evidence type="ECO:0000256" key="2">
    <source>
        <dbReference type="ARBA" id="ARBA00005312"/>
    </source>
</evidence>
<evidence type="ECO:0000256" key="6">
    <source>
        <dbReference type="ARBA" id="ARBA00022840"/>
    </source>
</evidence>
<comment type="caution">
    <text evidence="11">The sequence shown here is derived from an EMBL/GenBank/DDBJ whole genome shotgun (WGS) entry which is preliminary data.</text>
</comment>
<organism evidence="11 12">
    <name type="scientific">Clostridium oryzae</name>
    <dbReference type="NCBI Taxonomy" id="1450648"/>
    <lineage>
        <taxon>Bacteria</taxon>
        <taxon>Bacillati</taxon>
        <taxon>Bacillota</taxon>
        <taxon>Clostridia</taxon>
        <taxon>Eubacteriales</taxon>
        <taxon>Clostridiaceae</taxon>
        <taxon>Clostridium</taxon>
    </lineage>
</organism>
<keyword evidence="12" id="KW-1185">Reference proteome</keyword>
<comment type="subunit">
    <text evidence="9">Homodimer.</text>
</comment>
<gene>
    <name evidence="11" type="primary">asnS_1</name>
    <name evidence="9" type="synonym">aspS</name>
    <name evidence="11" type="ORF">CLORY_09160</name>
</gene>
<dbReference type="Pfam" id="PF01336">
    <property type="entry name" value="tRNA_anti-codon"/>
    <property type="match status" value="1"/>
</dbReference>
<keyword evidence="8 9" id="KW-0030">Aminoacyl-tRNA synthetase</keyword>
<dbReference type="NCBIfam" id="TIGR00458">
    <property type="entry name" value="aspS_nondisc"/>
    <property type="match status" value="1"/>
</dbReference>
<dbReference type="NCBIfam" id="NF003483">
    <property type="entry name" value="PRK05159.1"/>
    <property type="match status" value="1"/>
</dbReference>
<proteinExistence type="inferred from homology"/>
<keyword evidence="3 9" id="KW-0963">Cytoplasm</keyword>
<feature type="binding site" evidence="9">
    <location>
        <position position="164"/>
    </location>
    <ligand>
        <name>L-aspartate</name>
        <dbReference type="ChEBI" id="CHEBI:29991"/>
    </ligand>
</feature>
<evidence type="ECO:0000259" key="10">
    <source>
        <dbReference type="PROSITE" id="PS50862"/>
    </source>
</evidence>
<feature type="binding site" evidence="9">
    <location>
        <begin position="208"/>
        <end position="210"/>
    </location>
    <ligand>
        <name>ATP</name>
        <dbReference type="ChEBI" id="CHEBI:30616"/>
    </ligand>
</feature>
<dbReference type="EC" id="6.1.1.12" evidence="9"/>
<dbReference type="GO" id="GO:0004815">
    <property type="term" value="F:aspartate-tRNA ligase activity"/>
    <property type="evidence" value="ECO:0007669"/>
    <property type="project" value="UniProtKB-UniRule"/>
</dbReference>
<keyword evidence="5 9" id="KW-0547">Nucleotide-binding</keyword>
<dbReference type="GO" id="GO:0016740">
    <property type="term" value="F:transferase activity"/>
    <property type="evidence" value="ECO:0007669"/>
    <property type="project" value="UniProtKB-ARBA"/>
</dbReference>
<comment type="function">
    <text evidence="9">Catalyzes the attachment of L-aspartate to tRNA(Asp) in a two-step reaction: L-aspartate is first activated by ATP to form Asp-AMP and then transferred to the acceptor end of tRNA(Asp).</text>
</comment>
<dbReference type="GO" id="GO:0140096">
    <property type="term" value="F:catalytic activity, acting on a protein"/>
    <property type="evidence" value="ECO:0007669"/>
    <property type="project" value="UniProtKB-ARBA"/>
</dbReference>
<dbReference type="FunFam" id="3.30.930.10:FF:000038">
    <property type="entry name" value="Aspartate--tRNA ligase"/>
    <property type="match status" value="1"/>
</dbReference>
<dbReference type="Gene3D" id="3.30.930.10">
    <property type="entry name" value="Bira Bifunctional Protein, Domain 2"/>
    <property type="match status" value="1"/>
</dbReference>
<evidence type="ECO:0000256" key="9">
    <source>
        <dbReference type="HAMAP-Rule" id="MF_02075"/>
    </source>
</evidence>
<dbReference type="HAMAP" id="MF_02075">
    <property type="entry name" value="Asp_tRNA_synth_type2"/>
    <property type="match status" value="1"/>
</dbReference>
<evidence type="ECO:0000313" key="11">
    <source>
        <dbReference type="EMBL" id="OPJ63733.1"/>
    </source>
</evidence>
<dbReference type="InterPro" id="IPR004365">
    <property type="entry name" value="NA-bd_OB_tRNA"/>
</dbReference>
<dbReference type="InterPro" id="IPR012340">
    <property type="entry name" value="NA-bd_OB-fold"/>
</dbReference>
<dbReference type="SUPFAM" id="SSF55681">
    <property type="entry name" value="Class II aaRS and biotin synthetases"/>
    <property type="match status" value="1"/>
</dbReference>
<dbReference type="Gene3D" id="2.40.50.140">
    <property type="entry name" value="Nucleic acid-binding proteins"/>
    <property type="match status" value="1"/>
</dbReference>
<feature type="domain" description="Aminoacyl-transfer RNA synthetases class-II family profile" evidence="10">
    <location>
        <begin position="131"/>
        <end position="430"/>
    </location>
</feature>
<dbReference type="Pfam" id="PF00152">
    <property type="entry name" value="tRNA-synt_2"/>
    <property type="match status" value="1"/>
</dbReference>
<evidence type="ECO:0000256" key="1">
    <source>
        <dbReference type="ARBA" id="ARBA00004496"/>
    </source>
</evidence>
<keyword evidence="6 9" id="KW-0067">ATP-binding</keyword>
<dbReference type="InterPro" id="IPR004523">
    <property type="entry name" value="Asp-tRNA_synthase_2"/>
</dbReference>
<feature type="binding site" evidence="9">
    <location>
        <position position="356"/>
    </location>
    <ligand>
        <name>L-aspartate</name>
        <dbReference type="ChEBI" id="CHEBI:29991"/>
    </ligand>
</feature>
<protein>
    <recommendedName>
        <fullName evidence="9">Aspartate--tRNA ligase</fullName>
        <ecNumber evidence="9">6.1.1.12</ecNumber>
    </recommendedName>
    <alternativeName>
        <fullName evidence="9">Aspartyl-tRNA synthetase</fullName>
        <shortName evidence="9">AspRS</shortName>
    </alternativeName>
</protein>
<dbReference type="GO" id="GO:0005524">
    <property type="term" value="F:ATP binding"/>
    <property type="evidence" value="ECO:0007669"/>
    <property type="project" value="UniProtKB-UniRule"/>
</dbReference>